<evidence type="ECO:0000313" key="3">
    <source>
        <dbReference type="Proteomes" id="UP000053989"/>
    </source>
</evidence>
<gene>
    <name evidence="2" type="ORF">SCLCIDRAFT_136096</name>
</gene>
<dbReference type="AlphaFoldDB" id="A0A0C3DF82"/>
<accession>A0A0C3DF82</accession>
<keyword evidence="1" id="KW-1133">Transmembrane helix</keyword>
<feature type="transmembrane region" description="Helical" evidence="1">
    <location>
        <begin position="102"/>
        <end position="127"/>
    </location>
</feature>
<dbReference type="EMBL" id="KN822148">
    <property type="protein sequence ID" value="KIM54741.1"/>
    <property type="molecule type" value="Genomic_DNA"/>
</dbReference>
<dbReference type="InParanoid" id="A0A0C3DF82"/>
<reference evidence="2 3" key="1">
    <citation type="submission" date="2014-04" db="EMBL/GenBank/DDBJ databases">
        <authorList>
            <consortium name="DOE Joint Genome Institute"/>
            <person name="Kuo A."/>
            <person name="Kohler A."/>
            <person name="Nagy L.G."/>
            <person name="Floudas D."/>
            <person name="Copeland A."/>
            <person name="Barry K.W."/>
            <person name="Cichocki N."/>
            <person name="Veneault-Fourrey C."/>
            <person name="LaButti K."/>
            <person name="Lindquist E.A."/>
            <person name="Lipzen A."/>
            <person name="Lundell T."/>
            <person name="Morin E."/>
            <person name="Murat C."/>
            <person name="Sun H."/>
            <person name="Tunlid A."/>
            <person name="Henrissat B."/>
            <person name="Grigoriev I.V."/>
            <person name="Hibbett D.S."/>
            <person name="Martin F."/>
            <person name="Nordberg H.P."/>
            <person name="Cantor M.N."/>
            <person name="Hua S.X."/>
        </authorList>
    </citation>
    <scope>NUCLEOTIDE SEQUENCE [LARGE SCALE GENOMIC DNA]</scope>
    <source>
        <strain evidence="2 3">Foug A</strain>
    </source>
</reference>
<feature type="transmembrane region" description="Helical" evidence="1">
    <location>
        <begin position="178"/>
        <end position="198"/>
    </location>
</feature>
<dbReference type="Proteomes" id="UP000053989">
    <property type="component" value="Unassembled WGS sequence"/>
</dbReference>
<keyword evidence="1" id="KW-0812">Transmembrane</keyword>
<evidence type="ECO:0000256" key="1">
    <source>
        <dbReference type="SAM" id="Phobius"/>
    </source>
</evidence>
<feature type="transmembrane region" description="Helical" evidence="1">
    <location>
        <begin position="139"/>
        <end position="158"/>
    </location>
</feature>
<name>A0A0C3DF82_9AGAM</name>
<keyword evidence="3" id="KW-1185">Reference proteome</keyword>
<proteinExistence type="predicted"/>
<sequence length="328" mass="36565">MVNAGLLWQNAFYIGNSLGAVLYGVEIVLFYQTWRALGRSQRGSQDPRHRQTIKVFRLFSTIFLLLTTTFIVAQIIFGDQMWIIHHDYAGGMEKYYADHASVWYQTLALGAMVLLQLSSDGFLIYRFYFVWKDYLITRWVLVVPCALWTATVAFGTLLCFYCSVLDGTLFSGPAANIGVAYFAVAITLNILVTSLSYIQVRTRGQRSQEQPNCGISRQLFGAASFIVEPALPRAIIGLAFLVTLALNSGASVAFLSLYVMLTCVCPQISVLHVALEFVSKQELETTITPIGSPTSVRPPMAIFNPKNVRRDSVLSCITFFEKPYLGLV</sequence>
<organism evidence="2 3">
    <name type="scientific">Scleroderma citrinum Foug A</name>
    <dbReference type="NCBI Taxonomy" id="1036808"/>
    <lineage>
        <taxon>Eukaryota</taxon>
        <taxon>Fungi</taxon>
        <taxon>Dikarya</taxon>
        <taxon>Basidiomycota</taxon>
        <taxon>Agaricomycotina</taxon>
        <taxon>Agaricomycetes</taxon>
        <taxon>Agaricomycetidae</taxon>
        <taxon>Boletales</taxon>
        <taxon>Sclerodermatineae</taxon>
        <taxon>Sclerodermataceae</taxon>
        <taxon>Scleroderma</taxon>
    </lineage>
</organism>
<evidence type="ECO:0000313" key="2">
    <source>
        <dbReference type="EMBL" id="KIM54741.1"/>
    </source>
</evidence>
<feature type="transmembrane region" description="Helical" evidence="1">
    <location>
        <begin position="252"/>
        <end position="275"/>
    </location>
</feature>
<feature type="transmembrane region" description="Helical" evidence="1">
    <location>
        <begin position="219"/>
        <end position="246"/>
    </location>
</feature>
<dbReference type="HOGENOM" id="CLU_044614_0_0_1"/>
<feature type="transmembrane region" description="Helical" evidence="1">
    <location>
        <begin position="12"/>
        <end position="34"/>
    </location>
</feature>
<protein>
    <submittedName>
        <fullName evidence="2">Uncharacterized protein</fullName>
    </submittedName>
</protein>
<keyword evidence="1" id="KW-0472">Membrane</keyword>
<reference evidence="3" key="2">
    <citation type="submission" date="2015-01" db="EMBL/GenBank/DDBJ databases">
        <title>Evolutionary Origins and Diversification of the Mycorrhizal Mutualists.</title>
        <authorList>
            <consortium name="DOE Joint Genome Institute"/>
            <consortium name="Mycorrhizal Genomics Consortium"/>
            <person name="Kohler A."/>
            <person name="Kuo A."/>
            <person name="Nagy L.G."/>
            <person name="Floudas D."/>
            <person name="Copeland A."/>
            <person name="Barry K.W."/>
            <person name="Cichocki N."/>
            <person name="Veneault-Fourrey C."/>
            <person name="LaButti K."/>
            <person name="Lindquist E.A."/>
            <person name="Lipzen A."/>
            <person name="Lundell T."/>
            <person name="Morin E."/>
            <person name="Murat C."/>
            <person name="Riley R."/>
            <person name="Ohm R."/>
            <person name="Sun H."/>
            <person name="Tunlid A."/>
            <person name="Henrissat B."/>
            <person name="Grigoriev I.V."/>
            <person name="Hibbett D.S."/>
            <person name="Martin F."/>
        </authorList>
    </citation>
    <scope>NUCLEOTIDE SEQUENCE [LARGE SCALE GENOMIC DNA]</scope>
    <source>
        <strain evidence="3">Foug A</strain>
    </source>
</reference>
<feature type="transmembrane region" description="Helical" evidence="1">
    <location>
        <begin position="55"/>
        <end position="77"/>
    </location>
</feature>
<dbReference type="OrthoDB" id="2796825at2759"/>